<evidence type="ECO:0000313" key="13">
    <source>
        <dbReference type="Proteomes" id="UP000193200"/>
    </source>
</evidence>
<dbReference type="OrthoDB" id="9792321at2"/>
<dbReference type="RefSeq" id="WP_085881528.1">
    <property type="nucleotide sequence ID" value="NZ_FWFR01000001.1"/>
</dbReference>
<dbReference type="InterPro" id="IPR036291">
    <property type="entry name" value="NAD(P)-bd_dom_sf"/>
</dbReference>
<dbReference type="InterPro" id="IPR011032">
    <property type="entry name" value="GroES-like_sf"/>
</dbReference>
<evidence type="ECO:0000256" key="1">
    <source>
        <dbReference type="ARBA" id="ARBA00010371"/>
    </source>
</evidence>
<reference evidence="12 13" key="1">
    <citation type="submission" date="2017-03" db="EMBL/GenBank/DDBJ databases">
        <authorList>
            <person name="Afonso C.L."/>
            <person name="Miller P.J."/>
            <person name="Scott M.A."/>
            <person name="Spackman E."/>
            <person name="Goraichik I."/>
            <person name="Dimitrov K.M."/>
            <person name="Suarez D.L."/>
            <person name="Swayne D.E."/>
        </authorList>
    </citation>
    <scope>NUCLEOTIDE SEQUENCE [LARGE SCALE GENOMIC DNA]</scope>
    <source>
        <strain evidence="12 13">CECT 7691</strain>
    </source>
</reference>
<evidence type="ECO:0000256" key="2">
    <source>
        <dbReference type="ARBA" id="ARBA00022516"/>
    </source>
</evidence>
<gene>
    <name evidence="12" type="primary">qorA_2</name>
    <name evidence="12" type="ORF">OCH7691_00160</name>
</gene>
<dbReference type="InterPro" id="IPR020843">
    <property type="entry name" value="ER"/>
</dbReference>
<comment type="catalytic activity">
    <reaction evidence="10">
        <text>a 2,3-saturated acyl-[ACP] + NADP(+) = a (2E)-enoyl-[ACP] + NADPH + H(+)</text>
        <dbReference type="Rhea" id="RHEA:22564"/>
        <dbReference type="Rhea" id="RHEA-COMP:9925"/>
        <dbReference type="Rhea" id="RHEA-COMP:9926"/>
        <dbReference type="ChEBI" id="CHEBI:15378"/>
        <dbReference type="ChEBI" id="CHEBI:57783"/>
        <dbReference type="ChEBI" id="CHEBI:58349"/>
        <dbReference type="ChEBI" id="CHEBI:78784"/>
        <dbReference type="ChEBI" id="CHEBI:78785"/>
        <dbReference type="EC" id="1.3.1.104"/>
    </reaction>
</comment>
<comment type="similarity">
    <text evidence="1">Belongs to the zinc-containing alcohol dehydrogenase family. Quinone oxidoreductase subfamily.</text>
</comment>
<dbReference type="Pfam" id="PF00107">
    <property type="entry name" value="ADH_zinc_N"/>
    <property type="match status" value="1"/>
</dbReference>
<evidence type="ECO:0000256" key="5">
    <source>
        <dbReference type="ARBA" id="ARBA00022946"/>
    </source>
</evidence>
<evidence type="ECO:0000256" key="8">
    <source>
        <dbReference type="ARBA" id="ARBA00023160"/>
    </source>
</evidence>
<evidence type="ECO:0000313" key="12">
    <source>
        <dbReference type="EMBL" id="SLN12437.1"/>
    </source>
</evidence>
<evidence type="ECO:0000256" key="7">
    <source>
        <dbReference type="ARBA" id="ARBA00023098"/>
    </source>
</evidence>
<keyword evidence="2" id="KW-0444">Lipid biosynthesis</keyword>
<evidence type="ECO:0000256" key="4">
    <source>
        <dbReference type="ARBA" id="ARBA00022857"/>
    </source>
</evidence>
<dbReference type="InterPro" id="IPR013154">
    <property type="entry name" value="ADH-like_N"/>
</dbReference>
<dbReference type="GO" id="GO:0141148">
    <property type="term" value="F:enoyl-[acyl-carrier-protein] reductase (NADPH) activity"/>
    <property type="evidence" value="ECO:0007669"/>
    <property type="project" value="UniProtKB-EC"/>
</dbReference>
<evidence type="ECO:0000256" key="9">
    <source>
        <dbReference type="ARBA" id="ARBA00038963"/>
    </source>
</evidence>
<keyword evidence="7" id="KW-0443">Lipid metabolism</keyword>
<dbReference type="AlphaFoldDB" id="A0A1Y5RAX7"/>
<dbReference type="InterPro" id="IPR051034">
    <property type="entry name" value="Mito_Enoyl-ACP_Reductase"/>
</dbReference>
<keyword evidence="4" id="KW-0521">NADP</keyword>
<organism evidence="12 13">
    <name type="scientific">Oceanibacterium hippocampi</name>
    <dbReference type="NCBI Taxonomy" id="745714"/>
    <lineage>
        <taxon>Bacteria</taxon>
        <taxon>Pseudomonadati</taxon>
        <taxon>Pseudomonadota</taxon>
        <taxon>Alphaproteobacteria</taxon>
        <taxon>Sneathiellales</taxon>
        <taxon>Sneathiellaceae</taxon>
        <taxon>Oceanibacterium</taxon>
    </lineage>
</organism>
<sequence>MKAVQFSKIGAPEEVCDIVELDEPPAPGKGEVLLEVLYSPINPADLLLLSGRYGSSLPKLPLIAGGEGLCRVAALGPGVDSFAVGDLTLFPGRGAWRERIVAPAAALVHLPGDGDPAQLAMLRVNPATAYLMLKQFVELTPGDWVIQNAANSGVGHATITLAREMGVRTLNVVRRDDVEAELGALGADAVLVDGPDLAERVAAIVGDGKVKLALDAVGGEATERLASALSDGGTVVNYGLLSGENCQLSSRNVVFRNIALRGFWLAPWFGTASADEISTLYIELARYVAAGTIHVPVEKIYPFEELGDALRHAGRPGRGGKILLRFAAA</sequence>
<proteinExistence type="inferred from homology"/>
<dbReference type="SUPFAM" id="SSF50129">
    <property type="entry name" value="GroES-like"/>
    <property type="match status" value="1"/>
</dbReference>
<dbReference type="Proteomes" id="UP000193200">
    <property type="component" value="Unassembled WGS sequence"/>
</dbReference>
<dbReference type="InParanoid" id="A0A1Y5RAX7"/>
<evidence type="ECO:0000256" key="6">
    <source>
        <dbReference type="ARBA" id="ARBA00023002"/>
    </source>
</evidence>
<dbReference type="PANTHER" id="PTHR43981">
    <property type="entry name" value="ENOYL-[ACYL-CARRIER-PROTEIN] REDUCTASE, MITOCHONDRIAL"/>
    <property type="match status" value="1"/>
</dbReference>
<dbReference type="Gene3D" id="3.90.180.10">
    <property type="entry name" value="Medium-chain alcohol dehydrogenases, catalytic domain"/>
    <property type="match status" value="1"/>
</dbReference>
<dbReference type="SUPFAM" id="SSF51735">
    <property type="entry name" value="NAD(P)-binding Rossmann-fold domains"/>
    <property type="match status" value="1"/>
</dbReference>
<evidence type="ECO:0000256" key="10">
    <source>
        <dbReference type="ARBA" id="ARBA00048843"/>
    </source>
</evidence>
<dbReference type="PANTHER" id="PTHR43981:SF2">
    <property type="entry name" value="ENOYL-[ACYL-CARRIER-PROTEIN] REDUCTASE, MITOCHONDRIAL"/>
    <property type="match status" value="1"/>
</dbReference>
<keyword evidence="3" id="KW-0276">Fatty acid metabolism</keyword>
<feature type="domain" description="Enoyl reductase (ER)" evidence="11">
    <location>
        <begin position="10"/>
        <end position="324"/>
    </location>
</feature>
<keyword evidence="8" id="KW-0275">Fatty acid biosynthesis</keyword>
<evidence type="ECO:0000256" key="3">
    <source>
        <dbReference type="ARBA" id="ARBA00022832"/>
    </source>
</evidence>
<accession>A0A1Y5RAX7</accession>
<dbReference type="EMBL" id="FWFR01000001">
    <property type="protein sequence ID" value="SLN12437.1"/>
    <property type="molecule type" value="Genomic_DNA"/>
</dbReference>
<name>A0A1Y5RAX7_9PROT</name>
<protein>
    <recommendedName>
        <fullName evidence="9">enoyl-[acyl-carrier-protein] reductase</fullName>
        <ecNumber evidence="9">1.3.1.104</ecNumber>
    </recommendedName>
</protein>
<dbReference type="GO" id="GO:0006633">
    <property type="term" value="P:fatty acid biosynthetic process"/>
    <property type="evidence" value="ECO:0007669"/>
    <property type="project" value="UniProtKB-KW"/>
</dbReference>
<keyword evidence="13" id="KW-1185">Reference proteome</keyword>
<dbReference type="Pfam" id="PF08240">
    <property type="entry name" value="ADH_N"/>
    <property type="match status" value="1"/>
</dbReference>
<keyword evidence="5" id="KW-0809">Transit peptide</keyword>
<keyword evidence="6 12" id="KW-0560">Oxidoreductase</keyword>
<dbReference type="InterPro" id="IPR013149">
    <property type="entry name" value="ADH-like_C"/>
</dbReference>
<dbReference type="Gene3D" id="3.40.50.720">
    <property type="entry name" value="NAD(P)-binding Rossmann-like Domain"/>
    <property type="match status" value="1"/>
</dbReference>
<dbReference type="CDD" id="cd05282">
    <property type="entry name" value="ETR_like"/>
    <property type="match status" value="1"/>
</dbReference>
<evidence type="ECO:0000259" key="11">
    <source>
        <dbReference type="SMART" id="SM00829"/>
    </source>
</evidence>
<dbReference type="SMART" id="SM00829">
    <property type="entry name" value="PKS_ER"/>
    <property type="match status" value="1"/>
</dbReference>
<dbReference type="EC" id="1.3.1.104" evidence="9"/>